<dbReference type="RefSeq" id="WP_343873041.1">
    <property type="nucleotide sequence ID" value="NZ_BAAAIX010000013.1"/>
</dbReference>
<sequence length="207" mass="22568">MEFTDDAEGLRERKKRETRRALNRAAIELVLEHGLGGVTAEDIARRAGVSPRTFFNYFQTKEAALTGLAERVGDRVDAALSARPQDEPLWTTVRWLAVRLAQLSLDDRDLWQARRRLMDQQPQVVPILLGGQRSFEAAVTAAVADRATSIGEDSPAWRPGMMALVALDAVRVASQQATGPDDVVPLLEQVLDSLAPGLAGQDSAPTT</sequence>
<feature type="DNA-binding region" description="H-T-H motif" evidence="4">
    <location>
        <begin position="39"/>
        <end position="58"/>
    </location>
</feature>
<feature type="domain" description="HTH tetR-type" evidence="5">
    <location>
        <begin position="16"/>
        <end position="76"/>
    </location>
</feature>
<protein>
    <submittedName>
        <fullName evidence="6">TetR/AcrR family transcriptional regulator</fullName>
    </submittedName>
</protein>
<dbReference type="Pfam" id="PF17754">
    <property type="entry name" value="TetR_C_14"/>
    <property type="match status" value="1"/>
</dbReference>
<proteinExistence type="predicted"/>
<dbReference type="PANTHER" id="PTHR30055">
    <property type="entry name" value="HTH-TYPE TRANSCRIPTIONAL REGULATOR RUTR"/>
    <property type="match status" value="1"/>
</dbReference>
<keyword evidence="2 4" id="KW-0238">DNA-binding</keyword>
<dbReference type="EMBL" id="JBHUFZ010000016">
    <property type="protein sequence ID" value="MFD1890089.1"/>
    <property type="molecule type" value="Genomic_DNA"/>
</dbReference>
<dbReference type="PROSITE" id="PS50977">
    <property type="entry name" value="HTH_TETR_2"/>
    <property type="match status" value="1"/>
</dbReference>
<dbReference type="PROSITE" id="PS01081">
    <property type="entry name" value="HTH_TETR_1"/>
    <property type="match status" value="1"/>
</dbReference>
<evidence type="ECO:0000313" key="6">
    <source>
        <dbReference type="EMBL" id="MFD1890089.1"/>
    </source>
</evidence>
<evidence type="ECO:0000256" key="3">
    <source>
        <dbReference type="ARBA" id="ARBA00023163"/>
    </source>
</evidence>
<comment type="caution">
    <text evidence="6">The sequence shown here is derived from an EMBL/GenBank/DDBJ whole genome shotgun (WGS) entry which is preliminary data.</text>
</comment>
<evidence type="ECO:0000313" key="7">
    <source>
        <dbReference type="Proteomes" id="UP001597326"/>
    </source>
</evidence>
<keyword evidence="1" id="KW-0805">Transcription regulation</keyword>
<dbReference type="InterPro" id="IPR041347">
    <property type="entry name" value="MftR_C"/>
</dbReference>
<keyword evidence="3" id="KW-0804">Transcription</keyword>
<dbReference type="Pfam" id="PF00440">
    <property type="entry name" value="TetR_N"/>
    <property type="match status" value="1"/>
</dbReference>
<dbReference type="Proteomes" id="UP001597326">
    <property type="component" value="Unassembled WGS sequence"/>
</dbReference>
<organism evidence="6 7">
    <name type="scientific">Luteococcus peritonei</name>
    <dbReference type="NCBI Taxonomy" id="88874"/>
    <lineage>
        <taxon>Bacteria</taxon>
        <taxon>Bacillati</taxon>
        <taxon>Actinomycetota</taxon>
        <taxon>Actinomycetes</taxon>
        <taxon>Propionibacteriales</taxon>
        <taxon>Propionibacteriaceae</taxon>
        <taxon>Luteococcus</taxon>
    </lineage>
</organism>
<reference evidence="7" key="1">
    <citation type="journal article" date="2019" name="Int. J. Syst. Evol. Microbiol.">
        <title>The Global Catalogue of Microorganisms (GCM) 10K type strain sequencing project: providing services to taxonomists for standard genome sequencing and annotation.</title>
        <authorList>
            <consortium name="The Broad Institute Genomics Platform"/>
            <consortium name="The Broad Institute Genome Sequencing Center for Infectious Disease"/>
            <person name="Wu L."/>
            <person name="Ma J."/>
        </authorList>
    </citation>
    <scope>NUCLEOTIDE SEQUENCE [LARGE SCALE GENOMIC DNA]</scope>
    <source>
        <strain evidence="7">CAIM 431</strain>
    </source>
</reference>
<gene>
    <name evidence="6" type="ORF">ACFSCS_07820</name>
</gene>
<evidence type="ECO:0000256" key="4">
    <source>
        <dbReference type="PROSITE-ProRule" id="PRU00335"/>
    </source>
</evidence>
<dbReference type="PRINTS" id="PR00455">
    <property type="entry name" value="HTHTETR"/>
</dbReference>
<evidence type="ECO:0000256" key="1">
    <source>
        <dbReference type="ARBA" id="ARBA00023015"/>
    </source>
</evidence>
<accession>A0ABW4RWH4</accession>
<dbReference type="SUPFAM" id="SSF46689">
    <property type="entry name" value="Homeodomain-like"/>
    <property type="match status" value="1"/>
</dbReference>
<dbReference type="Gene3D" id="1.10.10.60">
    <property type="entry name" value="Homeodomain-like"/>
    <property type="match status" value="1"/>
</dbReference>
<keyword evidence="7" id="KW-1185">Reference proteome</keyword>
<dbReference type="Gene3D" id="1.10.357.10">
    <property type="entry name" value="Tetracycline Repressor, domain 2"/>
    <property type="match status" value="1"/>
</dbReference>
<evidence type="ECO:0000259" key="5">
    <source>
        <dbReference type="PROSITE" id="PS50977"/>
    </source>
</evidence>
<dbReference type="InterPro" id="IPR023772">
    <property type="entry name" value="DNA-bd_HTH_TetR-type_CS"/>
</dbReference>
<dbReference type="InterPro" id="IPR050109">
    <property type="entry name" value="HTH-type_TetR-like_transc_reg"/>
</dbReference>
<dbReference type="InterPro" id="IPR009057">
    <property type="entry name" value="Homeodomain-like_sf"/>
</dbReference>
<dbReference type="PANTHER" id="PTHR30055:SF238">
    <property type="entry name" value="MYCOFACTOCIN BIOSYNTHESIS TRANSCRIPTIONAL REGULATOR MFTR-RELATED"/>
    <property type="match status" value="1"/>
</dbReference>
<evidence type="ECO:0000256" key="2">
    <source>
        <dbReference type="ARBA" id="ARBA00023125"/>
    </source>
</evidence>
<dbReference type="InterPro" id="IPR001647">
    <property type="entry name" value="HTH_TetR"/>
</dbReference>
<name>A0ABW4RWH4_9ACTN</name>